<protein>
    <submittedName>
        <fullName evidence="1">Uncharacterized protein</fullName>
    </submittedName>
</protein>
<dbReference type="AlphaFoldDB" id="A0ABD3X6G5"/>
<reference evidence="1 2" key="1">
    <citation type="submission" date="2024-11" db="EMBL/GenBank/DDBJ databases">
        <title>Chromosome-level genome assembly of the freshwater bivalve Anodonta woodiana.</title>
        <authorList>
            <person name="Chen X."/>
        </authorList>
    </citation>
    <scope>NUCLEOTIDE SEQUENCE [LARGE SCALE GENOMIC DNA]</scope>
    <source>
        <strain evidence="1">MN2024</strain>
        <tissue evidence="1">Gills</tissue>
    </source>
</reference>
<keyword evidence="2" id="KW-1185">Reference proteome</keyword>
<feature type="non-terminal residue" evidence="1">
    <location>
        <position position="83"/>
    </location>
</feature>
<evidence type="ECO:0000313" key="1">
    <source>
        <dbReference type="EMBL" id="KAL3881325.1"/>
    </source>
</evidence>
<accession>A0ABD3X6G5</accession>
<evidence type="ECO:0000313" key="2">
    <source>
        <dbReference type="Proteomes" id="UP001634394"/>
    </source>
</evidence>
<organism evidence="1 2">
    <name type="scientific">Sinanodonta woodiana</name>
    <name type="common">Chinese pond mussel</name>
    <name type="synonym">Anodonta woodiana</name>
    <dbReference type="NCBI Taxonomy" id="1069815"/>
    <lineage>
        <taxon>Eukaryota</taxon>
        <taxon>Metazoa</taxon>
        <taxon>Spiralia</taxon>
        <taxon>Lophotrochozoa</taxon>
        <taxon>Mollusca</taxon>
        <taxon>Bivalvia</taxon>
        <taxon>Autobranchia</taxon>
        <taxon>Heteroconchia</taxon>
        <taxon>Palaeoheterodonta</taxon>
        <taxon>Unionida</taxon>
        <taxon>Unionoidea</taxon>
        <taxon>Unionidae</taxon>
        <taxon>Unioninae</taxon>
        <taxon>Sinanodonta</taxon>
    </lineage>
</organism>
<proteinExistence type="predicted"/>
<sequence length="83" mass="9201">MSMLDKFVSIKSSTGANVFEFTDFLHIASNIIDAGTAHTWTALITNENKGAETVMQTVEKFVFSDLNKTRMSNSSQTIHTDNI</sequence>
<comment type="caution">
    <text evidence="1">The sequence shown here is derived from an EMBL/GenBank/DDBJ whole genome shotgun (WGS) entry which is preliminary data.</text>
</comment>
<dbReference type="Proteomes" id="UP001634394">
    <property type="component" value="Unassembled WGS sequence"/>
</dbReference>
<dbReference type="EMBL" id="JBJQND010000003">
    <property type="protein sequence ID" value="KAL3881325.1"/>
    <property type="molecule type" value="Genomic_DNA"/>
</dbReference>
<name>A0ABD3X6G5_SINWO</name>
<gene>
    <name evidence="1" type="ORF">ACJMK2_027777</name>
</gene>